<dbReference type="EMBL" id="JBHTAR010000011">
    <property type="protein sequence ID" value="MFC7200199.1"/>
    <property type="molecule type" value="Genomic_DNA"/>
</dbReference>
<dbReference type="AlphaFoldDB" id="A0ABD5Z4P6"/>
<dbReference type="InterPro" id="IPR036322">
    <property type="entry name" value="WD40_repeat_dom_sf"/>
</dbReference>
<accession>A0ABD5Z4P6</accession>
<sequence length="357" mass="37392">MTSWSFDSEAETGTWETVKSPVDVTLRAVTSTANGPCAVGNKGYVIGRSETEGWGVVIENGPAAAENSLYTVAATDDGKRVWFAGGNGALGYYDLEKHERRDFSEPKGMDATITSLTVSGKRSTEKLLLADDSGNVLPGEMKSDGVTMDWSHISQPAGDSALNALCSSQQGVGYGVDSNANVWQTTSDEGWERVGIDDASNSFYAAAADGGRILVGGGNGRVYVTPDFKVWTPFNVGNFTVETLDVDGDEMIAAGGSGNIVYRMGESDWQNVEWSKSKTILGVVLGQPSVGVGKGGTIVEQKPDDGDSWGGPKNPDDEPDSTSSTSSTSGGSSSDSTSGDSTNSTEEQQYDEDSTAS</sequence>
<keyword evidence="3" id="KW-1185">Reference proteome</keyword>
<proteinExistence type="predicted"/>
<dbReference type="SUPFAM" id="SSF50978">
    <property type="entry name" value="WD40 repeat-like"/>
    <property type="match status" value="1"/>
</dbReference>
<feature type="compositionally biased region" description="Low complexity" evidence="1">
    <location>
        <begin position="321"/>
        <end position="345"/>
    </location>
</feature>
<feature type="region of interest" description="Disordered" evidence="1">
    <location>
        <begin position="291"/>
        <end position="357"/>
    </location>
</feature>
<name>A0ABD5Z4P6_9EURY</name>
<evidence type="ECO:0000313" key="3">
    <source>
        <dbReference type="Proteomes" id="UP001596447"/>
    </source>
</evidence>
<reference evidence="2 3" key="1">
    <citation type="journal article" date="2019" name="Int. J. Syst. Evol. Microbiol.">
        <title>The Global Catalogue of Microorganisms (GCM) 10K type strain sequencing project: providing services to taxonomists for standard genome sequencing and annotation.</title>
        <authorList>
            <consortium name="The Broad Institute Genomics Platform"/>
            <consortium name="The Broad Institute Genome Sequencing Center for Infectious Disease"/>
            <person name="Wu L."/>
            <person name="Ma J."/>
        </authorList>
    </citation>
    <scope>NUCLEOTIDE SEQUENCE [LARGE SCALE GENOMIC DNA]</scope>
    <source>
        <strain evidence="2 3">XZGYJ-43</strain>
    </source>
</reference>
<dbReference type="Proteomes" id="UP001596447">
    <property type="component" value="Unassembled WGS sequence"/>
</dbReference>
<dbReference type="RefSeq" id="WP_279526987.1">
    <property type="nucleotide sequence ID" value="NZ_CP122312.1"/>
</dbReference>
<protein>
    <submittedName>
        <fullName evidence="2">Uncharacterized protein</fullName>
    </submittedName>
</protein>
<comment type="caution">
    <text evidence="2">The sequence shown here is derived from an EMBL/GenBank/DDBJ whole genome shotgun (WGS) entry which is preliminary data.</text>
</comment>
<feature type="compositionally biased region" description="Acidic residues" evidence="1">
    <location>
        <begin position="348"/>
        <end position="357"/>
    </location>
</feature>
<evidence type="ECO:0000256" key="1">
    <source>
        <dbReference type="SAM" id="MobiDB-lite"/>
    </source>
</evidence>
<organism evidence="2 3">
    <name type="scientific">Halospeciosus flavus</name>
    <dbReference type="NCBI Taxonomy" id="3032283"/>
    <lineage>
        <taxon>Archaea</taxon>
        <taxon>Methanobacteriati</taxon>
        <taxon>Methanobacteriota</taxon>
        <taxon>Stenosarchaea group</taxon>
        <taxon>Halobacteria</taxon>
        <taxon>Halobacteriales</taxon>
        <taxon>Halobacteriaceae</taxon>
        <taxon>Halospeciosus</taxon>
    </lineage>
</organism>
<evidence type="ECO:0000313" key="2">
    <source>
        <dbReference type="EMBL" id="MFC7200199.1"/>
    </source>
</evidence>
<gene>
    <name evidence="2" type="ORF">ACFQJ9_12395</name>
</gene>